<dbReference type="InterPro" id="IPR010979">
    <property type="entry name" value="Ribosomal_uS13-like_H2TH"/>
</dbReference>
<keyword evidence="20" id="KW-1185">Reference proteome</keyword>
<keyword evidence="16" id="KW-0812">Transmembrane</keyword>
<dbReference type="GO" id="GO:0008270">
    <property type="term" value="F:zinc ion binding"/>
    <property type="evidence" value="ECO:0007669"/>
    <property type="project" value="UniProtKB-KW"/>
</dbReference>
<keyword evidence="8" id="KW-0862">Zinc</keyword>
<organism evidence="19 20">
    <name type="scientific">Acidisarcina polymorpha</name>
    <dbReference type="NCBI Taxonomy" id="2211140"/>
    <lineage>
        <taxon>Bacteria</taxon>
        <taxon>Pseudomonadati</taxon>
        <taxon>Acidobacteriota</taxon>
        <taxon>Terriglobia</taxon>
        <taxon>Terriglobales</taxon>
        <taxon>Acidobacteriaceae</taxon>
        <taxon>Acidisarcina</taxon>
    </lineage>
</organism>
<dbReference type="GO" id="GO:0003684">
    <property type="term" value="F:damaged DNA binding"/>
    <property type="evidence" value="ECO:0007669"/>
    <property type="project" value="InterPro"/>
</dbReference>
<dbReference type="InterPro" id="IPR010663">
    <property type="entry name" value="Znf_FPG/IleRS"/>
</dbReference>
<accession>A0A2Z5G5Z4</accession>
<comment type="cofactor">
    <cofactor evidence="1">
        <name>Zn(2+)</name>
        <dbReference type="ChEBI" id="CHEBI:29105"/>
    </cofactor>
</comment>
<feature type="transmembrane region" description="Helical" evidence="16">
    <location>
        <begin position="12"/>
        <end position="31"/>
    </location>
</feature>
<evidence type="ECO:0000256" key="9">
    <source>
        <dbReference type="ARBA" id="ARBA00023125"/>
    </source>
</evidence>
<dbReference type="PROSITE" id="PS51068">
    <property type="entry name" value="FPG_CAT"/>
    <property type="match status" value="1"/>
</dbReference>
<evidence type="ECO:0000313" key="19">
    <source>
        <dbReference type="EMBL" id="AXC14663.1"/>
    </source>
</evidence>
<dbReference type="InterPro" id="IPR000214">
    <property type="entry name" value="Znf_DNA_glyclase/AP_lyase"/>
</dbReference>
<evidence type="ECO:0000256" key="1">
    <source>
        <dbReference type="ARBA" id="ARBA00001947"/>
    </source>
</evidence>
<keyword evidence="6 15" id="KW-0863">Zinc-finger</keyword>
<dbReference type="EMBL" id="CP030840">
    <property type="protein sequence ID" value="AXC14663.1"/>
    <property type="molecule type" value="Genomic_DNA"/>
</dbReference>
<dbReference type="EC" id="4.2.99.18" evidence="3"/>
<evidence type="ECO:0000256" key="8">
    <source>
        <dbReference type="ARBA" id="ARBA00022833"/>
    </source>
</evidence>
<dbReference type="Proteomes" id="UP000253606">
    <property type="component" value="Chromosome"/>
</dbReference>
<dbReference type="AlphaFoldDB" id="A0A2Z5G5Z4"/>
<dbReference type="PROSITE" id="PS01242">
    <property type="entry name" value="ZF_FPG_1"/>
    <property type="match status" value="1"/>
</dbReference>
<dbReference type="GO" id="GO:0000703">
    <property type="term" value="F:oxidized pyrimidine nucleobase lesion DNA N-glycosylase activity"/>
    <property type="evidence" value="ECO:0007669"/>
    <property type="project" value="TreeGrafter"/>
</dbReference>
<dbReference type="SUPFAM" id="SSF57716">
    <property type="entry name" value="Glucocorticoid receptor-like (DNA-binding domain)"/>
    <property type="match status" value="1"/>
</dbReference>
<evidence type="ECO:0000313" key="20">
    <source>
        <dbReference type="Proteomes" id="UP000253606"/>
    </source>
</evidence>
<protein>
    <recommendedName>
        <fullName evidence="3">DNA-(apurinic or apyrimidinic site) lyase</fullName>
        <ecNumber evidence="3">4.2.99.18</ecNumber>
    </recommendedName>
</protein>
<keyword evidence="5" id="KW-0227">DNA damage</keyword>
<evidence type="ECO:0000259" key="17">
    <source>
        <dbReference type="PROSITE" id="PS51066"/>
    </source>
</evidence>
<dbReference type="SMART" id="SM01232">
    <property type="entry name" value="H2TH"/>
    <property type="match status" value="1"/>
</dbReference>
<keyword evidence="4" id="KW-0479">Metal-binding</keyword>
<evidence type="ECO:0000256" key="15">
    <source>
        <dbReference type="PROSITE-ProRule" id="PRU00391"/>
    </source>
</evidence>
<dbReference type="KEGG" id="abas:ACPOL_5415"/>
<keyword evidence="7" id="KW-0378">Hydrolase</keyword>
<keyword evidence="16" id="KW-0472">Membrane</keyword>
<feature type="domain" description="FPG-type" evidence="17">
    <location>
        <begin position="190"/>
        <end position="226"/>
    </location>
</feature>
<dbReference type="InterPro" id="IPR035937">
    <property type="entry name" value="FPG_N"/>
</dbReference>
<feature type="domain" description="Formamidopyrimidine-DNA glycosylase catalytic" evidence="18">
    <location>
        <begin position="1"/>
        <end position="44"/>
    </location>
</feature>
<dbReference type="Pfam" id="PF06827">
    <property type="entry name" value="zf-FPG_IleRS"/>
    <property type="match status" value="1"/>
</dbReference>
<keyword evidence="16" id="KW-1133">Transmembrane helix</keyword>
<sequence length="254" mass="27894">MESRGKWLLIHFTGDLILVTHMLMSGSWHIYRRGERWRRTRIHMRAVIATNDFEAVAFDVPVASFHTARTLERNTSIPKLGPDLLQGSFSEDEAIKRLVLRGEEEVANVLLNQQVLAGIGNVFKSEICFSCGVSPFTRVSALSSAQVECLMSTARRLLAANVSESAGPGIVTYSGGRRTTGAADPGARLWVYGRRGKQCRRCGTIILMRKQGVGARSTYWCPQCQPLPLAANDGGGGEVEGWSTPVRRTRIGCS</sequence>
<evidence type="ECO:0000256" key="2">
    <source>
        <dbReference type="ARBA" id="ARBA00009409"/>
    </source>
</evidence>
<dbReference type="InterPro" id="IPR015886">
    <property type="entry name" value="H2TH_FPG"/>
</dbReference>
<keyword evidence="12" id="KW-0511">Multifunctional enzyme</keyword>
<evidence type="ECO:0000256" key="4">
    <source>
        <dbReference type="ARBA" id="ARBA00022723"/>
    </source>
</evidence>
<evidence type="ECO:0000259" key="18">
    <source>
        <dbReference type="PROSITE" id="PS51068"/>
    </source>
</evidence>
<keyword evidence="10" id="KW-0234">DNA repair</keyword>
<evidence type="ECO:0000256" key="5">
    <source>
        <dbReference type="ARBA" id="ARBA00022763"/>
    </source>
</evidence>
<evidence type="ECO:0000256" key="16">
    <source>
        <dbReference type="SAM" id="Phobius"/>
    </source>
</evidence>
<name>A0A2Z5G5Z4_9BACT</name>
<dbReference type="Gene3D" id="1.10.8.50">
    <property type="match status" value="1"/>
</dbReference>
<evidence type="ECO:0000256" key="12">
    <source>
        <dbReference type="ARBA" id="ARBA00023268"/>
    </source>
</evidence>
<evidence type="ECO:0000256" key="11">
    <source>
        <dbReference type="ARBA" id="ARBA00023239"/>
    </source>
</evidence>
<dbReference type="PROSITE" id="PS51066">
    <property type="entry name" value="ZF_FPG_2"/>
    <property type="match status" value="1"/>
</dbReference>
<dbReference type="GO" id="GO:0140078">
    <property type="term" value="F:class I DNA-(apurinic or apyrimidinic site) endonuclease activity"/>
    <property type="evidence" value="ECO:0007669"/>
    <property type="project" value="UniProtKB-EC"/>
</dbReference>
<dbReference type="Pfam" id="PF01149">
    <property type="entry name" value="Fapy_DNA_glyco"/>
    <property type="match status" value="1"/>
</dbReference>
<comment type="similarity">
    <text evidence="2">Belongs to the FPG family.</text>
</comment>
<dbReference type="SUPFAM" id="SSF46946">
    <property type="entry name" value="S13-like H2TH domain"/>
    <property type="match status" value="1"/>
</dbReference>
<evidence type="ECO:0000256" key="10">
    <source>
        <dbReference type="ARBA" id="ARBA00023204"/>
    </source>
</evidence>
<evidence type="ECO:0000256" key="13">
    <source>
        <dbReference type="ARBA" id="ARBA00023295"/>
    </source>
</evidence>
<evidence type="ECO:0000256" key="6">
    <source>
        <dbReference type="ARBA" id="ARBA00022771"/>
    </source>
</evidence>
<dbReference type="SUPFAM" id="SSF81624">
    <property type="entry name" value="N-terminal domain of MutM-like DNA repair proteins"/>
    <property type="match status" value="1"/>
</dbReference>
<dbReference type="InterPro" id="IPR015887">
    <property type="entry name" value="DNA_glyclase_Znf_dom_DNA_BS"/>
</dbReference>
<comment type="catalytic activity">
    <reaction evidence="14">
        <text>2'-deoxyribonucleotide-(2'-deoxyribose 5'-phosphate)-2'-deoxyribonucleotide-DNA = a 3'-end 2'-deoxyribonucleotide-(2,3-dehydro-2,3-deoxyribose 5'-phosphate)-DNA + a 5'-end 5'-phospho-2'-deoxyribonucleoside-DNA + H(+)</text>
        <dbReference type="Rhea" id="RHEA:66592"/>
        <dbReference type="Rhea" id="RHEA-COMP:13180"/>
        <dbReference type="Rhea" id="RHEA-COMP:16897"/>
        <dbReference type="Rhea" id="RHEA-COMP:17067"/>
        <dbReference type="ChEBI" id="CHEBI:15378"/>
        <dbReference type="ChEBI" id="CHEBI:136412"/>
        <dbReference type="ChEBI" id="CHEBI:157695"/>
        <dbReference type="ChEBI" id="CHEBI:167181"/>
        <dbReference type="EC" id="4.2.99.18"/>
    </reaction>
</comment>
<keyword evidence="11" id="KW-0456">Lyase</keyword>
<evidence type="ECO:0000256" key="3">
    <source>
        <dbReference type="ARBA" id="ARBA00012720"/>
    </source>
</evidence>
<keyword evidence="9" id="KW-0238">DNA-binding</keyword>
<evidence type="ECO:0000256" key="14">
    <source>
        <dbReference type="ARBA" id="ARBA00044632"/>
    </source>
</evidence>
<dbReference type="InterPro" id="IPR012319">
    <property type="entry name" value="FPG_cat"/>
</dbReference>
<dbReference type="GO" id="GO:0006284">
    <property type="term" value="P:base-excision repair"/>
    <property type="evidence" value="ECO:0007669"/>
    <property type="project" value="InterPro"/>
</dbReference>
<reference evidence="19 20" key="1">
    <citation type="journal article" date="2018" name="Front. Microbiol.">
        <title>Hydrolytic Capabilities as a Key to Environmental Success: Chitinolytic and Cellulolytic Acidobacteria From Acidic Sub-arctic Soils and Boreal Peatlands.</title>
        <authorList>
            <person name="Belova S.E."/>
            <person name="Ravin N.V."/>
            <person name="Pankratov T.A."/>
            <person name="Rakitin A.L."/>
            <person name="Ivanova A.A."/>
            <person name="Beletsky A.V."/>
            <person name="Mardanov A.V."/>
            <person name="Sinninghe Damste J.S."/>
            <person name="Dedysh S.N."/>
        </authorList>
    </citation>
    <scope>NUCLEOTIDE SEQUENCE [LARGE SCALE GENOMIC DNA]</scope>
    <source>
        <strain evidence="19 20">SBC82</strain>
    </source>
</reference>
<dbReference type="PANTHER" id="PTHR42697:SF1">
    <property type="entry name" value="ENDONUCLEASE 8"/>
    <property type="match status" value="1"/>
</dbReference>
<dbReference type="Gene3D" id="3.20.190.10">
    <property type="entry name" value="MutM-like, N-terminal"/>
    <property type="match status" value="1"/>
</dbReference>
<gene>
    <name evidence="19" type="ORF">ACPOL_5415</name>
</gene>
<dbReference type="PANTHER" id="PTHR42697">
    <property type="entry name" value="ENDONUCLEASE 8"/>
    <property type="match status" value="1"/>
</dbReference>
<keyword evidence="13" id="KW-0326">Glycosidase</keyword>
<proteinExistence type="inferred from homology"/>
<evidence type="ECO:0000256" key="7">
    <source>
        <dbReference type="ARBA" id="ARBA00022801"/>
    </source>
</evidence>
<dbReference type="Pfam" id="PF06831">
    <property type="entry name" value="H2TH"/>
    <property type="match status" value="1"/>
</dbReference>